<dbReference type="Gene3D" id="2.40.170.20">
    <property type="entry name" value="TonB-dependent receptor, beta-barrel domain"/>
    <property type="match status" value="1"/>
</dbReference>
<dbReference type="EMBL" id="FNZM01000006">
    <property type="protein sequence ID" value="SEJ59555.1"/>
    <property type="molecule type" value="Genomic_DNA"/>
</dbReference>
<dbReference type="PANTHER" id="PTHR30069:SF40">
    <property type="entry name" value="TONB-DEPENDENT RECEPTOR NMB0964-RELATED"/>
    <property type="match status" value="1"/>
</dbReference>
<sequence length="743" mass="79776">MATFIQSDASSKPRSARLRAQPRGAFACPSRVESLAERLSQIARLRRFTPFAPFAQLSHLTRLTPLSLALVSALVHAQTSNANSDASTTTGSTLAPVFVTANPLGDSDLISPATSVGGDDLTLRAANSLGETLNGLPGVSTTTYGPMVGRPIIRGMDGDRIRLLQNGVAAYDASSLSYDHAVPQDPLSIERVEIVRGPAALLYGGNAIGGVVNTIDNRIPREPIQGVTGAIDASYGGANDARAGAAQVEAGNGQFAFHVDAFDRDTSNQRIPGYAHSAAQRAADGGADEPYGSIPNSDGRWHGGAVGTSYTWADGYAGISYNGFQSDYGSVAEDDVRLRMHQDHVAVASEIRNLSGPFSQLKFDFGYTDYEHREIDNGEVGTTFRNHGYEARLEARHKKIGPLEGAIGVQVSQNTFSALGDEALVPTTQTTNIALFGLEEWQVTQRLKLSAGARLEHVKLDPTPNGNERFANAQGRDFNAGSVSAGALYQLAPAWSLAGNVAYTERAPTFYELYANGPHDATGQYLIGNPDAQKEKAVSTDLSLRFERGPNKASAGVFYSRFRNYLTEYNTGRLVDDDDEVVPAGTDDALNEAVYRGVRAEFYGVELDGKWRVFAKGAHRVDVAFTADYTHARNVDTGAALPRIAPLRATLAADYGYGPFGARAELVHAWAQHRVPEDDLPTGGYTTLGLILTYKFRVGPTNWLAYVRGDNLTNQDVRYASSVVRDIAPEGGRSVMVGLRSTF</sequence>
<evidence type="ECO:0000256" key="7">
    <source>
        <dbReference type="ARBA" id="ARBA00023136"/>
    </source>
</evidence>
<feature type="domain" description="TonB-dependent receptor-like beta-barrel" evidence="13">
    <location>
        <begin position="280"/>
        <end position="712"/>
    </location>
</feature>
<dbReference type="PANTHER" id="PTHR30069">
    <property type="entry name" value="TONB-DEPENDENT OUTER MEMBRANE RECEPTOR"/>
    <property type="match status" value="1"/>
</dbReference>
<accession>A0AAQ1JTW6</accession>
<protein>
    <submittedName>
        <fullName evidence="15">Iron complex outermembrane recepter protein</fullName>
    </submittedName>
</protein>
<proteinExistence type="inferred from homology"/>
<dbReference type="AlphaFoldDB" id="A0AAQ1JTW6"/>
<evidence type="ECO:0000313" key="16">
    <source>
        <dbReference type="Proteomes" id="UP000183529"/>
    </source>
</evidence>
<dbReference type="PROSITE" id="PS52016">
    <property type="entry name" value="TONB_DEPENDENT_REC_3"/>
    <property type="match status" value="1"/>
</dbReference>
<evidence type="ECO:0000256" key="11">
    <source>
        <dbReference type="RuleBase" id="RU003357"/>
    </source>
</evidence>
<evidence type="ECO:0000313" key="15">
    <source>
        <dbReference type="EMBL" id="SEJ59555.1"/>
    </source>
</evidence>
<evidence type="ECO:0000259" key="14">
    <source>
        <dbReference type="Pfam" id="PF07715"/>
    </source>
</evidence>
<comment type="subcellular location">
    <subcellularLocation>
        <location evidence="1 10">Cell outer membrane</location>
        <topology evidence="1 10">Multi-pass membrane protein</topology>
    </subcellularLocation>
</comment>
<reference evidence="15 16" key="1">
    <citation type="submission" date="2016-10" db="EMBL/GenBank/DDBJ databases">
        <authorList>
            <person name="Varghese N."/>
            <person name="Submissions S."/>
        </authorList>
    </citation>
    <scope>NUCLEOTIDE SEQUENCE [LARGE SCALE GENOMIC DNA]</scope>
    <source>
        <strain evidence="15 16">LMG 22274</strain>
    </source>
</reference>
<keyword evidence="6 11" id="KW-0798">TonB box</keyword>
<keyword evidence="4 10" id="KW-1134">Transmembrane beta strand</keyword>
<comment type="similarity">
    <text evidence="2 10 11">Belongs to the TonB-dependent receptor family.</text>
</comment>
<dbReference type="Gene3D" id="2.170.130.10">
    <property type="entry name" value="TonB-dependent receptor, plug domain"/>
    <property type="match status" value="1"/>
</dbReference>
<keyword evidence="8" id="KW-0675">Receptor</keyword>
<dbReference type="Proteomes" id="UP000183529">
    <property type="component" value="Unassembled WGS sequence"/>
</dbReference>
<evidence type="ECO:0000256" key="6">
    <source>
        <dbReference type="ARBA" id="ARBA00023077"/>
    </source>
</evidence>
<dbReference type="GO" id="GO:0044718">
    <property type="term" value="P:siderophore transmembrane transport"/>
    <property type="evidence" value="ECO:0007669"/>
    <property type="project" value="TreeGrafter"/>
</dbReference>
<gene>
    <name evidence="15" type="ORF">SAMN05216550_106137</name>
</gene>
<dbReference type="Pfam" id="PF07715">
    <property type="entry name" value="Plug"/>
    <property type="match status" value="1"/>
</dbReference>
<dbReference type="SUPFAM" id="SSF56935">
    <property type="entry name" value="Porins"/>
    <property type="match status" value="1"/>
</dbReference>
<name>A0AAQ1JTW6_9BURK</name>
<dbReference type="GO" id="GO:0009279">
    <property type="term" value="C:cell outer membrane"/>
    <property type="evidence" value="ECO:0007669"/>
    <property type="project" value="UniProtKB-SubCell"/>
</dbReference>
<feature type="compositionally biased region" description="Polar residues" evidence="12">
    <location>
        <begin position="1"/>
        <end position="13"/>
    </location>
</feature>
<keyword evidence="7 10" id="KW-0472">Membrane</keyword>
<evidence type="ECO:0000256" key="9">
    <source>
        <dbReference type="ARBA" id="ARBA00023237"/>
    </source>
</evidence>
<evidence type="ECO:0000256" key="4">
    <source>
        <dbReference type="ARBA" id="ARBA00022452"/>
    </source>
</evidence>
<keyword evidence="3 10" id="KW-0813">Transport</keyword>
<evidence type="ECO:0000256" key="2">
    <source>
        <dbReference type="ARBA" id="ARBA00009810"/>
    </source>
</evidence>
<dbReference type="GO" id="GO:0015344">
    <property type="term" value="F:siderophore uptake transmembrane transporter activity"/>
    <property type="evidence" value="ECO:0007669"/>
    <property type="project" value="TreeGrafter"/>
</dbReference>
<dbReference type="InterPro" id="IPR037066">
    <property type="entry name" value="Plug_dom_sf"/>
</dbReference>
<evidence type="ECO:0000259" key="13">
    <source>
        <dbReference type="Pfam" id="PF00593"/>
    </source>
</evidence>
<evidence type="ECO:0000256" key="10">
    <source>
        <dbReference type="PROSITE-ProRule" id="PRU01360"/>
    </source>
</evidence>
<dbReference type="InterPro" id="IPR039426">
    <property type="entry name" value="TonB-dep_rcpt-like"/>
</dbReference>
<keyword evidence="9 10" id="KW-0998">Cell outer membrane</keyword>
<comment type="caution">
    <text evidence="15">The sequence shown here is derived from an EMBL/GenBank/DDBJ whole genome shotgun (WGS) entry which is preliminary data.</text>
</comment>
<dbReference type="InterPro" id="IPR012910">
    <property type="entry name" value="Plug_dom"/>
</dbReference>
<dbReference type="InterPro" id="IPR000531">
    <property type="entry name" value="Beta-barrel_TonB"/>
</dbReference>
<keyword evidence="5 10" id="KW-0812">Transmembrane</keyword>
<feature type="domain" description="TonB-dependent receptor plug" evidence="14">
    <location>
        <begin position="108"/>
        <end position="211"/>
    </location>
</feature>
<dbReference type="Pfam" id="PF00593">
    <property type="entry name" value="TonB_dep_Rec_b-barrel"/>
    <property type="match status" value="1"/>
</dbReference>
<evidence type="ECO:0000256" key="5">
    <source>
        <dbReference type="ARBA" id="ARBA00022692"/>
    </source>
</evidence>
<feature type="region of interest" description="Disordered" evidence="12">
    <location>
        <begin position="1"/>
        <end position="22"/>
    </location>
</feature>
<evidence type="ECO:0000256" key="8">
    <source>
        <dbReference type="ARBA" id="ARBA00023170"/>
    </source>
</evidence>
<evidence type="ECO:0000256" key="3">
    <source>
        <dbReference type="ARBA" id="ARBA00022448"/>
    </source>
</evidence>
<dbReference type="InterPro" id="IPR036942">
    <property type="entry name" value="Beta-barrel_TonB_sf"/>
</dbReference>
<evidence type="ECO:0000256" key="12">
    <source>
        <dbReference type="SAM" id="MobiDB-lite"/>
    </source>
</evidence>
<evidence type="ECO:0000256" key="1">
    <source>
        <dbReference type="ARBA" id="ARBA00004571"/>
    </source>
</evidence>
<organism evidence="15 16">
    <name type="scientific">Paraburkholderia tropica</name>
    <dbReference type="NCBI Taxonomy" id="92647"/>
    <lineage>
        <taxon>Bacteria</taxon>
        <taxon>Pseudomonadati</taxon>
        <taxon>Pseudomonadota</taxon>
        <taxon>Betaproteobacteria</taxon>
        <taxon>Burkholderiales</taxon>
        <taxon>Burkholderiaceae</taxon>
        <taxon>Paraburkholderia</taxon>
    </lineage>
</organism>
<dbReference type="CDD" id="cd01347">
    <property type="entry name" value="ligand_gated_channel"/>
    <property type="match status" value="1"/>
</dbReference>